<reference evidence="3" key="1">
    <citation type="submission" date="2021-06" db="EMBL/GenBank/DDBJ databases">
        <title>44 bacteria genomes isolated from Dapeng, Shenzhen.</title>
        <authorList>
            <person name="Zheng W."/>
            <person name="Yu S."/>
            <person name="Huang Y."/>
        </authorList>
    </citation>
    <scope>NUCLEOTIDE SEQUENCE</scope>
    <source>
        <strain evidence="3">DP5N28-2</strain>
    </source>
</reference>
<dbReference type="InterPro" id="IPR036498">
    <property type="entry name" value="Nfu/NifU_N_sf"/>
</dbReference>
<name>A0A953HJ38_9BACT</name>
<dbReference type="SUPFAM" id="SSF117916">
    <property type="entry name" value="Fe-S cluster assembly (FSCA) domain-like"/>
    <property type="match status" value="1"/>
</dbReference>
<dbReference type="PIRSF" id="PIRSF036773">
    <property type="entry name" value="HIRIP5"/>
    <property type="match status" value="1"/>
</dbReference>
<dbReference type="Gene3D" id="3.30.300.130">
    <property type="entry name" value="Fe-S cluster assembly (FSCA)"/>
    <property type="match status" value="1"/>
</dbReference>
<dbReference type="InterPro" id="IPR034904">
    <property type="entry name" value="FSCA_dom_sf"/>
</dbReference>
<comment type="caution">
    <text evidence="3">The sequence shown here is derived from an EMBL/GenBank/DDBJ whole genome shotgun (WGS) entry which is preliminary data.</text>
</comment>
<evidence type="ECO:0000313" key="4">
    <source>
        <dbReference type="Proteomes" id="UP000753961"/>
    </source>
</evidence>
<dbReference type="InterPro" id="IPR014824">
    <property type="entry name" value="Nfu/NifU_N"/>
</dbReference>
<dbReference type="RefSeq" id="WP_222578171.1">
    <property type="nucleotide sequence ID" value="NZ_JAHVHU010000002.1"/>
</dbReference>
<dbReference type="PANTHER" id="PTHR11178">
    <property type="entry name" value="IRON-SULFUR CLUSTER SCAFFOLD PROTEIN NFU-RELATED"/>
    <property type="match status" value="1"/>
</dbReference>
<dbReference type="EMBL" id="JAHVHU010000002">
    <property type="protein sequence ID" value="MBY5956647.1"/>
    <property type="molecule type" value="Genomic_DNA"/>
</dbReference>
<dbReference type="InterPro" id="IPR035433">
    <property type="entry name" value="NFU1-like"/>
</dbReference>
<gene>
    <name evidence="3" type="ORF">KUV50_00775</name>
</gene>
<evidence type="ECO:0000256" key="1">
    <source>
        <dbReference type="ARBA" id="ARBA00006420"/>
    </source>
</evidence>
<comment type="similarity">
    <text evidence="1">Belongs to the NifU family.</text>
</comment>
<dbReference type="GO" id="GO:0005506">
    <property type="term" value="F:iron ion binding"/>
    <property type="evidence" value="ECO:0007669"/>
    <property type="project" value="InterPro"/>
</dbReference>
<dbReference type="Proteomes" id="UP000753961">
    <property type="component" value="Unassembled WGS sequence"/>
</dbReference>
<dbReference type="PANTHER" id="PTHR11178:SF1">
    <property type="entry name" value="NFU1 IRON-SULFUR CLUSTER SCAFFOLD HOMOLOG, MITOCHONDRIAL"/>
    <property type="match status" value="1"/>
</dbReference>
<accession>A0A953HJ38</accession>
<evidence type="ECO:0000313" key="3">
    <source>
        <dbReference type="EMBL" id="MBY5956647.1"/>
    </source>
</evidence>
<keyword evidence="4" id="KW-1185">Reference proteome</keyword>
<dbReference type="Pfam" id="PF08712">
    <property type="entry name" value="Nfu_N"/>
    <property type="match status" value="1"/>
</dbReference>
<organism evidence="3 4">
    <name type="scientific">Membranihabitans marinus</name>
    <dbReference type="NCBI Taxonomy" id="1227546"/>
    <lineage>
        <taxon>Bacteria</taxon>
        <taxon>Pseudomonadati</taxon>
        <taxon>Bacteroidota</taxon>
        <taxon>Saprospiria</taxon>
        <taxon>Saprospirales</taxon>
        <taxon>Saprospiraceae</taxon>
        <taxon>Membranihabitans</taxon>
    </lineage>
</organism>
<dbReference type="InterPro" id="IPR001075">
    <property type="entry name" value="NIF_FeS_clus_asmbl_NifU_C"/>
</dbReference>
<sequence>METQTKTKNPVLLYTERTPNPEALKFVTNTMLYRGTADFQEVELANEYSPLATELFEFPYVKGVYISNNFVTVTKELNYSWDDIMLKIKAFIKSYVESDKAIINESFEAYIQEQEAAKREKEGIAYTGDEGEIVARIKDLIDTYVKPAVAGDGGNIEFESFEDGVVSVLLQGACSGCPSSLVTLKQGIEGMLKRMIPEVQSVEAHMD</sequence>
<dbReference type="GO" id="GO:0016226">
    <property type="term" value="P:iron-sulfur cluster assembly"/>
    <property type="evidence" value="ECO:0007669"/>
    <property type="project" value="InterPro"/>
</dbReference>
<dbReference type="GO" id="GO:0051536">
    <property type="term" value="F:iron-sulfur cluster binding"/>
    <property type="evidence" value="ECO:0007669"/>
    <property type="project" value="InterPro"/>
</dbReference>
<dbReference type="Gene3D" id="3.30.1370.70">
    <property type="entry name" value="Scaffold protein Nfu/NifU, N-terminal domain"/>
    <property type="match status" value="1"/>
</dbReference>
<dbReference type="SUPFAM" id="SSF110836">
    <property type="entry name" value="Hypothetical protein SAV1430"/>
    <property type="match status" value="1"/>
</dbReference>
<dbReference type="AlphaFoldDB" id="A0A953HJ38"/>
<dbReference type="SMART" id="SM00932">
    <property type="entry name" value="Nfu_N"/>
    <property type="match status" value="1"/>
</dbReference>
<dbReference type="Pfam" id="PF01106">
    <property type="entry name" value="NifU"/>
    <property type="match status" value="1"/>
</dbReference>
<protein>
    <submittedName>
        <fullName evidence="3">NifU family protein</fullName>
    </submittedName>
</protein>
<evidence type="ECO:0000259" key="2">
    <source>
        <dbReference type="SMART" id="SM00932"/>
    </source>
</evidence>
<proteinExistence type="inferred from homology"/>
<feature type="domain" description="Scaffold protein Nfu/NifU N-terminal" evidence="2">
    <location>
        <begin position="13"/>
        <end position="99"/>
    </location>
</feature>